<organism evidence="10 11">
    <name type="scientific">Hanseniaspora osmophila</name>
    <dbReference type="NCBI Taxonomy" id="56408"/>
    <lineage>
        <taxon>Eukaryota</taxon>
        <taxon>Fungi</taxon>
        <taxon>Dikarya</taxon>
        <taxon>Ascomycota</taxon>
        <taxon>Saccharomycotina</taxon>
        <taxon>Saccharomycetes</taxon>
        <taxon>Saccharomycodales</taxon>
        <taxon>Saccharomycodaceae</taxon>
        <taxon>Hanseniaspora</taxon>
    </lineage>
</organism>
<feature type="compositionally biased region" description="Basic residues" evidence="9">
    <location>
        <begin position="49"/>
        <end position="62"/>
    </location>
</feature>
<comment type="caution">
    <text evidence="10">The sequence shown here is derived from an EMBL/GenBank/DDBJ whole genome shotgun (WGS) entry which is preliminary data.</text>
</comment>
<dbReference type="InterPro" id="IPR001680">
    <property type="entry name" value="WD40_rpt"/>
</dbReference>
<evidence type="ECO:0000256" key="8">
    <source>
        <dbReference type="RuleBase" id="RU365004"/>
    </source>
</evidence>
<keyword evidence="5 8" id="KW-0227">DNA damage</keyword>
<feature type="repeat" description="WD" evidence="7">
    <location>
        <begin position="362"/>
        <end position="377"/>
    </location>
</feature>
<accession>A0A1E5RBA0</accession>
<sequence>MAAEELSEFQKKRLENIKRNNALLSKLNLKNISNKISSAAGASANSTAKLKKRAPVTKKTNRVKKETIPTAPLRQSRRLRGQTADGNVLPNVSDSQLFNGKLKDGVKLEDDKENQEWHEELKDTRVSGDVSLGDLLDDSKLASKYSDLSKLSNGDLFEEWKKYEKGRDSSDGITASEKQLHELREEFDLQLYPHFEPNEIKITDERISAMFYHPMVEQKLIIAGDVSGNLGFWKVPELPKGQTMDEEEIPDITKFKLFQKNVGNICCQPSNMSKIVTSSYDGTLRTIDLNNMKSEELLYNVDVGGISDLQFQDENVAFMTTLEGEFLQYDLRVPVKKVGEVLRLADKKIGSFHINPKNSHEIATGSLDRTLRVWDVRKLTGKPEWSQYEDYNSCEIVRQYDSRLSVSAVNYSTYDDTLVCNGYDNTIRLFDVSWNNASPSSSSSSSSSVKKEEGGGSANTSLEPFKTIMHNCKTGKWTSILKARFKLNRDVFAIANMSRAIDIYTSKGDQIAHLQTATVPAVVAWHPFENWIVGGNSSGKVFLFG</sequence>
<evidence type="ECO:0000256" key="6">
    <source>
        <dbReference type="ARBA" id="ARBA00023125"/>
    </source>
</evidence>
<dbReference type="InterPro" id="IPR019775">
    <property type="entry name" value="WD40_repeat_CS"/>
</dbReference>
<dbReference type="EMBL" id="LPNM01000008">
    <property type="protein sequence ID" value="OEJ84175.1"/>
    <property type="molecule type" value="Genomic_DNA"/>
</dbReference>
<dbReference type="Gene3D" id="2.130.10.10">
    <property type="entry name" value="YVTN repeat-like/Quinoprotein amine dehydrogenase"/>
    <property type="match status" value="1"/>
</dbReference>
<evidence type="ECO:0000256" key="5">
    <source>
        <dbReference type="ARBA" id="ARBA00022763"/>
    </source>
</evidence>
<dbReference type="InterPro" id="IPR050853">
    <property type="entry name" value="WD_repeat_DNA-damage-binding"/>
</dbReference>
<dbReference type="PANTHER" id="PTHR14773">
    <property type="entry name" value="WD REPEAT-CONTAINING PROTEIN 76"/>
    <property type="match status" value="1"/>
</dbReference>
<dbReference type="Proteomes" id="UP000095728">
    <property type="component" value="Unassembled WGS sequence"/>
</dbReference>
<evidence type="ECO:0000256" key="7">
    <source>
        <dbReference type="PROSITE-ProRule" id="PRU00221"/>
    </source>
</evidence>
<feature type="region of interest" description="Disordered" evidence="9">
    <location>
        <begin position="437"/>
        <end position="462"/>
    </location>
</feature>
<dbReference type="STRING" id="56408.A0A1E5RBA0"/>
<dbReference type="GO" id="GO:0003677">
    <property type="term" value="F:DNA binding"/>
    <property type="evidence" value="ECO:0007669"/>
    <property type="project" value="UniProtKB-UniRule"/>
</dbReference>
<dbReference type="GO" id="GO:0005634">
    <property type="term" value="C:nucleus"/>
    <property type="evidence" value="ECO:0007669"/>
    <property type="project" value="TreeGrafter"/>
</dbReference>
<dbReference type="PROSITE" id="PS00678">
    <property type="entry name" value="WD_REPEATS_1"/>
    <property type="match status" value="1"/>
</dbReference>
<dbReference type="SUPFAM" id="SSF50978">
    <property type="entry name" value="WD40 repeat-like"/>
    <property type="match status" value="1"/>
</dbReference>
<protein>
    <recommendedName>
        <fullName evidence="2 8">DNA damage-binding protein CMR1</fullName>
    </recommendedName>
</protein>
<feature type="compositionally biased region" description="Low complexity" evidence="9">
    <location>
        <begin position="39"/>
        <end position="48"/>
    </location>
</feature>
<evidence type="ECO:0000313" key="10">
    <source>
        <dbReference type="EMBL" id="OEJ84175.1"/>
    </source>
</evidence>
<evidence type="ECO:0000256" key="1">
    <source>
        <dbReference type="ARBA" id="ARBA00005434"/>
    </source>
</evidence>
<dbReference type="GO" id="GO:0006974">
    <property type="term" value="P:DNA damage response"/>
    <property type="evidence" value="ECO:0007669"/>
    <property type="project" value="UniProtKB-KW"/>
</dbReference>
<dbReference type="GO" id="GO:2000001">
    <property type="term" value="P:regulation of DNA damage checkpoint"/>
    <property type="evidence" value="ECO:0007669"/>
    <property type="project" value="TreeGrafter"/>
</dbReference>
<dbReference type="PROSITE" id="PS50082">
    <property type="entry name" value="WD_REPEATS_2"/>
    <property type="match status" value="1"/>
</dbReference>
<evidence type="ECO:0000256" key="9">
    <source>
        <dbReference type="SAM" id="MobiDB-lite"/>
    </source>
</evidence>
<keyword evidence="11" id="KW-1185">Reference proteome</keyword>
<feature type="compositionally biased region" description="Low complexity" evidence="9">
    <location>
        <begin position="438"/>
        <end position="448"/>
    </location>
</feature>
<comment type="similarity">
    <text evidence="1 8">Belongs to the WD repeat DDB2/WDR76 family.</text>
</comment>
<keyword evidence="3 7" id="KW-0853">WD repeat</keyword>
<dbReference type="PANTHER" id="PTHR14773:SF0">
    <property type="entry name" value="WD REPEAT-CONTAINING PROTEIN 76"/>
    <property type="match status" value="1"/>
</dbReference>
<dbReference type="InterPro" id="IPR015943">
    <property type="entry name" value="WD40/YVTN_repeat-like_dom_sf"/>
</dbReference>
<dbReference type="FunCoup" id="A0A1E5RBA0">
    <property type="interactions" value="781"/>
</dbReference>
<dbReference type="Pfam" id="PF00400">
    <property type="entry name" value="WD40"/>
    <property type="match status" value="2"/>
</dbReference>
<evidence type="ECO:0000256" key="4">
    <source>
        <dbReference type="ARBA" id="ARBA00022737"/>
    </source>
</evidence>
<evidence type="ECO:0000256" key="3">
    <source>
        <dbReference type="ARBA" id="ARBA00022574"/>
    </source>
</evidence>
<comment type="function">
    <text evidence="8">DNA-binding protein that binds to both single- and double-stranded DNA. Binds preferentially to UV-damaged DNA. May be involved in DNA-metabolic processes.</text>
</comment>
<dbReference type="InParanoid" id="A0A1E5RBA0"/>
<dbReference type="SMART" id="SM00320">
    <property type="entry name" value="WD40"/>
    <property type="match status" value="4"/>
</dbReference>
<dbReference type="InterPro" id="IPR036322">
    <property type="entry name" value="WD40_repeat_dom_sf"/>
</dbReference>
<gene>
    <name evidence="10" type="ORF">AWRI3579_g2941</name>
</gene>
<proteinExistence type="inferred from homology"/>
<feature type="region of interest" description="Disordered" evidence="9">
    <location>
        <begin position="39"/>
        <end position="96"/>
    </location>
</feature>
<name>A0A1E5RBA0_9ASCO</name>
<keyword evidence="6 8" id="KW-0238">DNA-binding</keyword>
<dbReference type="OrthoDB" id="9890280at2759"/>
<evidence type="ECO:0000256" key="2">
    <source>
        <dbReference type="ARBA" id="ARBA00021132"/>
    </source>
</evidence>
<keyword evidence="4" id="KW-0677">Repeat</keyword>
<reference evidence="11" key="1">
    <citation type="journal article" date="2016" name="Genome Announc.">
        <title>Genome sequences of three species of Hanseniaspora isolated from spontaneous wine fermentations.</title>
        <authorList>
            <person name="Sternes P.R."/>
            <person name="Lee D."/>
            <person name="Kutyna D.R."/>
            <person name="Borneman A.R."/>
        </authorList>
    </citation>
    <scope>NUCLEOTIDE SEQUENCE [LARGE SCALE GENOMIC DNA]</scope>
    <source>
        <strain evidence="11">AWRI3579</strain>
    </source>
</reference>
<evidence type="ECO:0000313" key="11">
    <source>
        <dbReference type="Proteomes" id="UP000095728"/>
    </source>
</evidence>
<dbReference type="AlphaFoldDB" id="A0A1E5RBA0"/>